<keyword evidence="2" id="KW-1185">Reference proteome</keyword>
<proteinExistence type="predicted"/>
<evidence type="ECO:0000313" key="2">
    <source>
        <dbReference type="Proteomes" id="UP000318833"/>
    </source>
</evidence>
<protein>
    <submittedName>
        <fullName evidence="1">Uncharacterized protein</fullName>
    </submittedName>
</protein>
<dbReference type="AlphaFoldDB" id="A0A554VJB8"/>
<evidence type="ECO:0000313" key="1">
    <source>
        <dbReference type="EMBL" id="TSE08002.1"/>
    </source>
</evidence>
<sequence length="119" mass="13433">MSKLYILVILLSVSNCKPTNSMGNNDNTSSNTIVKQDISKEMIEKGFSKGTIISSKSKDCPYILNVEEYNDNLDPVNLSDFFKTEVPAQVWVKFASLRRPSRCNDARPVSILEINTRKE</sequence>
<accession>A0A554VJB8</accession>
<dbReference type="OrthoDB" id="1162264at2"/>
<name>A0A554VJB8_9FLAO</name>
<dbReference type="RefSeq" id="WP_143916861.1">
    <property type="nucleotide sequence ID" value="NZ_CANLFO010000012.1"/>
</dbReference>
<gene>
    <name evidence="1" type="ORF">FOF46_13965</name>
</gene>
<reference evidence="1 2" key="1">
    <citation type="submission" date="2019-07" db="EMBL/GenBank/DDBJ databases">
        <title>The draft genome sequence of Aquimarina algiphila M91.</title>
        <authorList>
            <person name="Meng X."/>
        </authorList>
    </citation>
    <scope>NUCLEOTIDE SEQUENCE [LARGE SCALE GENOMIC DNA]</scope>
    <source>
        <strain evidence="1 2">M91</strain>
    </source>
</reference>
<dbReference type="EMBL" id="VLNR01000027">
    <property type="protein sequence ID" value="TSE08002.1"/>
    <property type="molecule type" value="Genomic_DNA"/>
</dbReference>
<organism evidence="1 2">
    <name type="scientific">Aquimarina algiphila</name>
    <dbReference type="NCBI Taxonomy" id="2047982"/>
    <lineage>
        <taxon>Bacteria</taxon>
        <taxon>Pseudomonadati</taxon>
        <taxon>Bacteroidota</taxon>
        <taxon>Flavobacteriia</taxon>
        <taxon>Flavobacteriales</taxon>
        <taxon>Flavobacteriaceae</taxon>
        <taxon>Aquimarina</taxon>
    </lineage>
</organism>
<comment type="caution">
    <text evidence="1">The sequence shown here is derived from an EMBL/GenBank/DDBJ whole genome shotgun (WGS) entry which is preliminary data.</text>
</comment>
<dbReference type="Proteomes" id="UP000318833">
    <property type="component" value="Unassembled WGS sequence"/>
</dbReference>